<dbReference type="Proteomes" id="UP000238415">
    <property type="component" value="Unassembled WGS sequence"/>
</dbReference>
<keyword evidence="4" id="KW-1185">Reference proteome</keyword>
<evidence type="ECO:0000259" key="2">
    <source>
        <dbReference type="Pfam" id="PF01595"/>
    </source>
</evidence>
<proteinExistence type="predicted"/>
<dbReference type="AlphaFoldDB" id="A0A2T0AM96"/>
<accession>A0A2T0AM96</accession>
<dbReference type="InterPro" id="IPR002550">
    <property type="entry name" value="CNNM"/>
</dbReference>
<dbReference type="RefSeq" id="WP_106006055.1">
    <property type="nucleotide sequence ID" value="NZ_CP136419.1"/>
</dbReference>
<dbReference type="OrthoDB" id="2111373at2"/>
<protein>
    <recommendedName>
        <fullName evidence="2">CNNM transmembrane domain-containing protein</fullName>
    </recommendedName>
</protein>
<organism evidence="3 4">
    <name type="scientific">Neomoorella humiferrea</name>
    <dbReference type="NCBI Taxonomy" id="676965"/>
    <lineage>
        <taxon>Bacteria</taxon>
        <taxon>Bacillati</taxon>
        <taxon>Bacillota</taxon>
        <taxon>Clostridia</taxon>
        <taxon>Neomoorellales</taxon>
        <taxon>Neomoorellaceae</taxon>
        <taxon>Neomoorella</taxon>
    </lineage>
</organism>
<gene>
    <name evidence="3" type="ORF">MOHU_21230</name>
</gene>
<name>A0A2T0AM96_9FIRM</name>
<dbReference type="Pfam" id="PF01595">
    <property type="entry name" value="CNNM"/>
    <property type="match status" value="1"/>
</dbReference>
<evidence type="ECO:0000256" key="1">
    <source>
        <dbReference type="SAM" id="Phobius"/>
    </source>
</evidence>
<dbReference type="EMBL" id="PVXM01000050">
    <property type="protein sequence ID" value="PRR69867.1"/>
    <property type="molecule type" value="Genomic_DNA"/>
</dbReference>
<keyword evidence="1" id="KW-0812">Transmembrane</keyword>
<evidence type="ECO:0000313" key="3">
    <source>
        <dbReference type="EMBL" id="PRR69867.1"/>
    </source>
</evidence>
<feature type="domain" description="CNNM transmembrane" evidence="2">
    <location>
        <begin position="47"/>
        <end position="188"/>
    </location>
</feature>
<evidence type="ECO:0000313" key="4">
    <source>
        <dbReference type="Proteomes" id="UP000238415"/>
    </source>
</evidence>
<keyword evidence="1" id="KW-1133">Transmembrane helix</keyword>
<feature type="transmembrane region" description="Helical" evidence="1">
    <location>
        <begin position="12"/>
        <end position="35"/>
    </location>
</feature>
<keyword evidence="1" id="KW-0472">Membrane</keyword>
<comment type="caution">
    <text evidence="3">The sequence shown here is derived from an EMBL/GenBank/DDBJ whole genome shotgun (WGS) entry which is preliminary data.</text>
</comment>
<feature type="transmembrane region" description="Helical" evidence="1">
    <location>
        <begin position="41"/>
        <end position="69"/>
    </location>
</feature>
<sequence>MARNLGRSSWRNALTMGGGTFFIALAVGYGSQAFLGSITSIVLSFFLLLIIILAGIVFDIIGVATAAASEAPLNARAARKIPGARQALGLLRNAERVTSFATDVVGDVCSTLSGAVGAVIIIRLVGRHGAEDMLVSTLMTAAVSAVTVGGKALGKGFALRQANDIIFFVGRLLYALERVTGWYPFNYPSQKGRRP</sequence>
<reference evidence="3 4" key="1">
    <citation type="submission" date="2018-03" db="EMBL/GenBank/DDBJ databases">
        <title>Genome sequence of Moorella humiferrea DSM 23265.</title>
        <authorList>
            <person name="Poehlein A."/>
            <person name="Daniel R."/>
        </authorList>
    </citation>
    <scope>NUCLEOTIDE SEQUENCE [LARGE SCALE GENOMIC DNA]</scope>
    <source>
        <strain evidence="3 4">DSM 23265</strain>
    </source>
</reference>